<feature type="binding site" evidence="12">
    <location>
        <position position="156"/>
    </location>
    <ligand>
        <name>Mg(2+)</name>
        <dbReference type="ChEBI" id="CHEBI:18420"/>
    </ligand>
</feature>
<dbReference type="PIRSF" id="PIRSF006268">
    <property type="entry name" value="ApbE"/>
    <property type="match status" value="1"/>
</dbReference>
<dbReference type="SUPFAM" id="SSF143631">
    <property type="entry name" value="ApbE-like"/>
    <property type="match status" value="1"/>
</dbReference>
<dbReference type="InterPro" id="IPR003374">
    <property type="entry name" value="ApbE-like_sf"/>
</dbReference>
<protein>
    <recommendedName>
        <fullName evidence="3 11">FAD:protein FMN transferase</fullName>
        <ecNumber evidence="2 11">2.7.1.180</ecNumber>
    </recommendedName>
    <alternativeName>
        <fullName evidence="9 11">Flavin transferase</fullName>
    </alternativeName>
</protein>
<keyword evidence="6 11" id="KW-0479">Metal-binding</keyword>
<evidence type="ECO:0000256" key="2">
    <source>
        <dbReference type="ARBA" id="ARBA00011955"/>
    </source>
</evidence>
<keyword evidence="7 11" id="KW-0274">FAD</keyword>
<comment type="caution">
    <text evidence="13">The sequence shown here is derived from an EMBL/GenBank/DDBJ whole genome shotgun (WGS) entry which is preliminary data.</text>
</comment>
<evidence type="ECO:0000256" key="10">
    <source>
        <dbReference type="ARBA" id="ARBA00048540"/>
    </source>
</evidence>
<dbReference type="InterPro" id="IPR024932">
    <property type="entry name" value="ApbE"/>
</dbReference>
<dbReference type="Gene3D" id="3.10.520.10">
    <property type="entry name" value="ApbE-like domains"/>
    <property type="match status" value="1"/>
</dbReference>
<proteinExistence type="inferred from homology"/>
<keyword evidence="4 11" id="KW-0285">Flavoprotein</keyword>
<evidence type="ECO:0000256" key="5">
    <source>
        <dbReference type="ARBA" id="ARBA00022679"/>
    </source>
</evidence>
<dbReference type="Pfam" id="PF02424">
    <property type="entry name" value="ApbE"/>
    <property type="match status" value="1"/>
</dbReference>
<gene>
    <name evidence="13" type="ORF">JAZ04_16245</name>
</gene>
<dbReference type="GO" id="GO:0046872">
    <property type="term" value="F:metal ion binding"/>
    <property type="evidence" value="ECO:0007669"/>
    <property type="project" value="UniProtKB-UniRule"/>
</dbReference>
<keyword evidence="5 11" id="KW-0808">Transferase</keyword>
<dbReference type="Proteomes" id="UP000886687">
    <property type="component" value="Unassembled WGS sequence"/>
</dbReference>
<dbReference type="EMBL" id="JAEPDI010000013">
    <property type="protein sequence ID" value="MCG7940385.1"/>
    <property type="molecule type" value="Genomic_DNA"/>
</dbReference>
<dbReference type="EC" id="2.7.1.180" evidence="2 11"/>
<sequence length="297" mass="32955">MNDRPVRLIAADSYWIGSFEAMASPCELFMEVDDEAQAKRLLNIAAHEAWRIESKFSRYLNDNPVHLINNSGGKPVEVDEEVAQLLDFARFCWQLSEGLFDITSGVLRRIWCFDGGNQLPSPQQVEQILPLVGWHKLTWARPCLTLPKGMEIDFGGIGKEYAVDRTLQLLQQQTDRALLINYGGDICTGGIRLTNQPWSVGIENPSHPDTPKGVLKISRGALATSGDTRRYLLHNGKRYGHLLNPKTGWPIDASLRSATVAAATCTEAGLLATLALLQGPEAEAFLQIQSVQYWLTP</sequence>
<evidence type="ECO:0000256" key="1">
    <source>
        <dbReference type="ARBA" id="ARBA00008282"/>
    </source>
</evidence>
<evidence type="ECO:0000256" key="12">
    <source>
        <dbReference type="PIRSR" id="PIRSR006268-2"/>
    </source>
</evidence>
<dbReference type="PANTHER" id="PTHR30040:SF2">
    <property type="entry name" value="FAD:PROTEIN FMN TRANSFERASE"/>
    <property type="match status" value="1"/>
</dbReference>
<dbReference type="AlphaFoldDB" id="A0A9E4N222"/>
<keyword evidence="8 11" id="KW-0460">Magnesium</keyword>
<name>A0A9E4N222_9GAMM</name>
<evidence type="ECO:0000256" key="8">
    <source>
        <dbReference type="ARBA" id="ARBA00022842"/>
    </source>
</evidence>
<evidence type="ECO:0000313" key="14">
    <source>
        <dbReference type="Proteomes" id="UP000886687"/>
    </source>
</evidence>
<evidence type="ECO:0000256" key="11">
    <source>
        <dbReference type="PIRNR" id="PIRNR006268"/>
    </source>
</evidence>
<organism evidence="13 14">
    <name type="scientific">Candidatus Thiodiazotropha lotti</name>
    <dbReference type="NCBI Taxonomy" id="2792787"/>
    <lineage>
        <taxon>Bacteria</taxon>
        <taxon>Pseudomonadati</taxon>
        <taxon>Pseudomonadota</taxon>
        <taxon>Gammaproteobacteria</taxon>
        <taxon>Chromatiales</taxon>
        <taxon>Sedimenticolaceae</taxon>
        <taxon>Candidatus Thiodiazotropha</taxon>
    </lineage>
</organism>
<comment type="cofactor">
    <cofactor evidence="12">
        <name>Mg(2+)</name>
        <dbReference type="ChEBI" id="CHEBI:18420"/>
    </cofactor>
    <cofactor evidence="12">
        <name>Mn(2+)</name>
        <dbReference type="ChEBI" id="CHEBI:29035"/>
    </cofactor>
    <text evidence="12">Magnesium. Can also use manganese.</text>
</comment>
<comment type="similarity">
    <text evidence="1 11">Belongs to the ApbE family.</text>
</comment>
<evidence type="ECO:0000256" key="4">
    <source>
        <dbReference type="ARBA" id="ARBA00022630"/>
    </source>
</evidence>
<evidence type="ECO:0000256" key="9">
    <source>
        <dbReference type="ARBA" id="ARBA00031306"/>
    </source>
</evidence>
<reference evidence="13" key="1">
    <citation type="journal article" date="2021" name="Proc. Natl. Acad. Sci. U.S.A.">
        <title>Global biogeography of chemosynthetic symbionts reveals both localized and globally distributed symbiont groups. .</title>
        <authorList>
            <person name="Osvatic J.T."/>
            <person name="Wilkins L.G.E."/>
            <person name="Leibrecht L."/>
            <person name="Leray M."/>
            <person name="Zauner S."/>
            <person name="Polzin J."/>
            <person name="Camacho Y."/>
            <person name="Gros O."/>
            <person name="van Gils J.A."/>
            <person name="Eisen J.A."/>
            <person name="Petersen J.M."/>
            <person name="Yuen B."/>
        </authorList>
    </citation>
    <scope>NUCLEOTIDE SEQUENCE</scope>
    <source>
        <strain evidence="13">MAGL173</strain>
    </source>
</reference>
<comment type="catalytic activity">
    <reaction evidence="10 11">
        <text>L-threonyl-[protein] + FAD = FMN-L-threonyl-[protein] + AMP + H(+)</text>
        <dbReference type="Rhea" id="RHEA:36847"/>
        <dbReference type="Rhea" id="RHEA-COMP:11060"/>
        <dbReference type="Rhea" id="RHEA-COMP:11061"/>
        <dbReference type="ChEBI" id="CHEBI:15378"/>
        <dbReference type="ChEBI" id="CHEBI:30013"/>
        <dbReference type="ChEBI" id="CHEBI:57692"/>
        <dbReference type="ChEBI" id="CHEBI:74257"/>
        <dbReference type="ChEBI" id="CHEBI:456215"/>
        <dbReference type="EC" id="2.7.1.180"/>
    </reaction>
</comment>
<dbReference type="GO" id="GO:0016740">
    <property type="term" value="F:transferase activity"/>
    <property type="evidence" value="ECO:0007669"/>
    <property type="project" value="UniProtKB-UniRule"/>
</dbReference>
<accession>A0A9E4N222</accession>
<dbReference type="PANTHER" id="PTHR30040">
    <property type="entry name" value="THIAMINE BIOSYNTHESIS LIPOPROTEIN APBE"/>
    <property type="match status" value="1"/>
</dbReference>
<evidence type="ECO:0000313" key="13">
    <source>
        <dbReference type="EMBL" id="MCG7940385.1"/>
    </source>
</evidence>
<evidence type="ECO:0000256" key="3">
    <source>
        <dbReference type="ARBA" id="ARBA00016337"/>
    </source>
</evidence>
<feature type="binding site" evidence="12">
    <location>
        <position position="273"/>
    </location>
    <ligand>
        <name>Mg(2+)</name>
        <dbReference type="ChEBI" id="CHEBI:18420"/>
    </ligand>
</feature>
<evidence type="ECO:0000256" key="6">
    <source>
        <dbReference type="ARBA" id="ARBA00022723"/>
    </source>
</evidence>
<evidence type="ECO:0000256" key="7">
    <source>
        <dbReference type="ARBA" id="ARBA00022827"/>
    </source>
</evidence>